<evidence type="ECO:0000313" key="3">
    <source>
        <dbReference type="Proteomes" id="UP000052015"/>
    </source>
</evidence>
<organism evidence="2 3">
    <name type="scientific">Caloramator mitchellensis</name>
    <dbReference type="NCBI Taxonomy" id="908809"/>
    <lineage>
        <taxon>Bacteria</taxon>
        <taxon>Bacillati</taxon>
        <taxon>Bacillota</taxon>
        <taxon>Clostridia</taxon>
        <taxon>Eubacteriales</taxon>
        <taxon>Clostridiaceae</taxon>
        <taxon>Caloramator</taxon>
    </lineage>
</organism>
<keyword evidence="3" id="KW-1185">Reference proteome</keyword>
<reference evidence="2 3" key="1">
    <citation type="submission" date="2015-09" db="EMBL/GenBank/DDBJ databases">
        <title>Draft genome sequence of a Caloramator mitchellensis, a moderate thermophile from the Great Artesian Basin of Australia.</title>
        <authorList>
            <person name="Patel B.K."/>
        </authorList>
    </citation>
    <scope>NUCLEOTIDE SEQUENCE [LARGE SCALE GENOMIC DNA]</scope>
    <source>
        <strain evidence="2 3">VF08</strain>
    </source>
</reference>
<keyword evidence="1" id="KW-0175">Coiled coil</keyword>
<protein>
    <submittedName>
        <fullName evidence="2">Uncharacterized protein</fullName>
    </submittedName>
</protein>
<sequence length="61" mass="7370">MNEMQRLKAMNDMLLEAIKNKDAELVDLYYKNVMLQWENNELKSKIEQLEKTSIKFEYVGR</sequence>
<dbReference type="AlphaFoldDB" id="A0A0R3JZK2"/>
<evidence type="ECO:0000313" key="2">
    <source>
        <dbReference type="EMBL" id="KRQ86021.1"/>
    </source>
</evidence>
<feature type="coiled-coil region" evidence="1">
    <location>
        <begin position="4"/>
        <end position="52"/>
    </location>
</feature>
<dbReference type="RefSeq" id="WP_057979447.1">
    <property type="nucleotide sequence ID" value="NZ_LKHP01000017.1"/>
</dbReference>
<comment type="caution">
    <text evidence="2">The sequence shown here is derived from an EMBL/GenBank/DDBJ whole genome shotgun (WGS) entry which is preliminary data.</text>
</comment>
<accession>A0A0R3JZK2</accession>
<dbReference type="EMBL" id="LKHP01000017">
    <property type="protein sequence ID" value="KRQ86021.1"/>
    <property type="molecule type" value="Genomic_DNA"/>
</dbReference>
<dbReference type="STRING" id="908809.ABG79_02153"/>
<name>A0A0R3JZK2_CALMK</name>
<evidence type="ECO:0000256" key="1">
    <source>
        <dbReference type="SAM" id="Coils"/>
    </source>
</evidence>
<proteinExistence type="predicted"/>
<dbReference type="Proteomes" id="UP000052015">
    <property type="component" value="Unassembled WGS sequence"/>
</dbReference>
<gene>
    <name evidence="2" type="ORF">ABG79_02153</name>
</gene>